<dbReference type="Pfam" id="PF08482">
    <property type="entry name" value="HrpB_C"/>
    <property type="match status" value="1"/>
</dbReference>
<dbReference type="InterPro" id="IPR011545">
    <property type="entry name" value="DEAD/DEAH_box_helicase_dom"/>
</dbReference>
<dbReference type="EMBL" id="CAFBPC010000003">
    <property type="protein sequence ID" value="CAB4996130.1"/>
    <property type="molecule type" value="Genomic_DNA"/>
</dbReference>
<evidence type="ECO:0000256" key="2">
    <source>
        <dbReference type="ARBA" id="ARBA00022801"/>
    </source>
</evidence>
<evidence type="ECO:0000259" key="5">
    <source>
        <dbReference type="PROSITE" id="PS51192"/>
    </source>
</evidence>
<dbReference type="GO" id="GO:0004386">
    <property type="term" value="F:helicase activity"/>
    <property type="evidence" value="ECO:0007669"/>
    <property type="project" value="UniProtKB-KW"/>
</dbReference>
<dbReference type="AlphaFoldDB" id="A0A6J7NRL8"/>
<dbReference type="GO" id="GO:0005524">
    <property type="term" value="F:ATP binding"/>
    <property type="evidence" value="ECO:0007669"/>
    <property type="project" value="UniProtKB-KW"/>
</dbReference>
<dbReference type="InterPro" id="IPR027417">
    <property type="entry name" value="P-loop_NTPase"/>
</dbReference>
<evidence type="ECO:0000256" key="1">
    <source>
        <dbReference type="ARBA" id="ARBA00022741"/>
    </source>
</evidence>
<gene>
    <name evidence="7" type="ORF">UFOPK4057_00037</name>
</gene>
<evidence type="ECO:0000256" key="4">
    <source>
        <dbReference type="ARBA" id="ARBA00022840"/>
    </source>
</evidence>
<reference evidence="7" key="1">
    <citation type="submission" date="2020-05" db="EMBL/GenBank/DDBJ databases">
        <authorList>
            <person name="Chiriac C."/>
            <person name="Salcher M."/>
            <person name="Ghai R."/>
            <person name="Kavagutti S V."/>
        </authorList>
    </citation>
    <scope>NUCLEOTIDE SEQUENCE</scope>
</reference>
<dbReference type="InterPro" id="IPR049614">
    <property type="entry name" value="HrpB_DEXH"/>
</dbReference>
<dbReference type="InterPro" id="IPR010225">
    <property type="entry name" value="HrpB"/>
</dbReference>
<dbReference type="InterPro" id="IPR007502">
    <property type="entry name" value="Helicase-assoc_dom"/>
</dbReference>
<dbReference type="Pfam" id="PF00271">
    <property type="entry name" value="Helicase_C"/>
    <property type="match status" value="1"/>
</dbReference>
<evidence type="ECO:0000313" key="7">
    <source>
        <dbReference type="EMBL" id="CAB4996130.1"/>
    </source>
</evidence>
<dbReference type="PANTHER" id="PTHR43519">
    <property type="entry name" value="ATP-DEPENDENT RNA HELICASE HRPB"/>
    <property type="match status" value="1"/>
</dbReference>
<keyword evidence="2" id="KW-0378">Hydrolase</keyword>
<dbReference type="CDD" id="cd17990">
    <property type="entry name" value="DEXHc_HrpB"/>
    <property type="match status" value="1"/>
</dbReference>
<dbReference type="Gene3D" id="1.20.120.1080">
    <property type="match status" value="1"/>
</dbReference>
<keyword evidence="1" id="KW-0547">Nucleotide-binding</keyword>
<dbReference type="SMART" id="SM00490">
    <property type="entry name" value="HELICc"/>
    <property type="match status" value="1"/>
</dbReference>
<dbReference type="PIRSF" id="PIRSF005496">
    <property type="entry name" value="ATP_hel_hrpB"/>
    <property type="match status" value="1"/>
</dbReference>
<protein>
    <submittedName>
        <fullName evidence="7">Unannotated protein</fullName>
    </submittedName>
</protein>
<feature type="domain" description="Helicase C-terminal" evidence="6">
    <location>
        <begin position="211"/>
        <end position="379"/>
    </location>
</feature>
<dbReference type="Pfam" id="PF00270">
    <property type="entry name" value="DEAD"/>
    <property type="match status" value="1"/>
</dbReference>
<evidence type="ECO:0000259" key="6">
    <source>
        <dbReference type="PROSITE" id="PS51194"/>
    </source>
</evidence>
<dbReference type="SMART" id="SM00487">
    <property type="entry name" value="DEXDc"/>
    <property type="match status" value="1"/>
</dbReference>
<dbReference type="GO" id="GO:0003676">
    <property type="term" value="F:nucleic acid binding"/>
    <property type="evidence" value="ECO:0007669"/>
    <property type="project" value="InterPro"/>
</dbReference>
<dbReference type="PROSITE" id="PS51194">
    <property type="entry name" value="HELICASE_CTER"/>
    <property type="match status" value="1"/>
</dbReference>
<accession>A0A6J7NRL8</accession>
<dbReference type="NCBIfam" id="TIGR01970">
    <property type="entry name" value="DEAH_box_HrpB"/>
    <property type="match status" value="1"/>
</dbReference>
<dbReference type="PROSITE" id="PS51192">
    <property type="entry name" value="HELICASE_ATP_BIND_1"/>
    <property type="match status" value="1"/>
</dbReference>
<dbReference type="InterPro" id="IPR013689">
    <property type="entry name" value="RNA_helicase_ATP-dep_HrpB_C"/>
</dbReference>
<sequence length="830" mass="90577">MSNSLDNSGLPIEEAISPLRDALSTRRHSVLVAPSGAGKTTLVPLRLLNETWLNGKRIVMLEPRRLAARAAAQRMAHLLGESVGDTVGFQTRDERRIGASTRIEVVTEGILTRRLQNDPTLEGTGLVIFDEVHERNVPTDLGLAFLLDAIKTFDSDVKILAMSATAQAELFSHVLADSLGDAPVVTSEGRTFPVDIRYIPKQRDERLENSIGEAVLQALRTDDGDILVFLPGIGEINRAQGVLQDRTPPHVDIVRLAGALPFAEQDAALRPSASGRRRVVLSTDIAETSLTVEGVHIVIDAGIARVPRLDARTGLTELLTVTSSRASADQRSGRAGRVREGVAYRMWGRIEDSTRLAHLPAEITQVDLCSVALEIAAWGTPIADLLFLDQLPERSLRLAHETLTMLQLLDSNGAITKLGREVLALPLHPRLGTMVARNRDNDVHGWIACILAALLEERDIMRGKPDSLPTDIAMRAGIVAGLTHHDVADRASTRRVIDAAKDIARRSRVSTDAHLSLDILDAMCGPILLAAYPDRLAMRRSSPGQFVMRSGGGVNMDSKDAIAKDQFIVAADIDAQRSVSRLRRGAAVDIEFIAPVLGDDVEVESYLLWDKQRDDLVQRVVRKVGSIRIDERDLQPVASDETTEALLERVRATNLAVLGGGASISFRQRVAFLRHHLGDEWPDTSQAHLLATMHEWLLPYLSGATSRSDLAAVDITMVLQSQLGWDASSTLNSLAPSEFEPPRGKAVTINYAEPTAPTIAIRVQHLFGVTTHPSVLNGAVPLRIQLLSPADRPIQITADLPGFWTGSWSEVRKEMAGRYPKHDWPINPSA</sequence>
<dbReference type="FunFam" id="3.40.50.300:FF:002125">
    <property type="entry name" value="ATP-dependent helicase HrpB"/>
    <property type="match status" value="1"/>
</dbReference>
<dbReference type="PROSITE" id="PS00690">
    <property type="entry name" value="DEAH_ATP_HELICASE"/>
    <property type="match status" value="1"/>
</dbReference>
<dbReference type="InterPro" id="IPR001650">
    <property type="entry name" value="Helicase_C-like"/>
</dbReference>
<dbReference type="InterPro" id="IPR014001">
    <property type="entry name" value="Helicase_ATP-bd"/>
</dbReference>
<dbReference type="SMART" id="SM00847">
    <property type="entry name" value="HA2"/>
    <property type="match status" value="1"/>
</dbReference>
<name>A0A6J7NRL8_9ZZZZ</name>
<dbReference type="InterPro" id="IPR002464">
    <property type="entry name" value="DNA/RNA_helicase_DEAH_CS"/>
</dbReference>
<evidence type="ECO:0000256" key="3">
    <source>
        <dbReference type="ARBA" id="ARBA00022806"/>
    </source>
</evidence>
<dbReference type="PANTHER" id="PTHR43519:SF1">
    <property type="entry name" value="ATP-DEPENDENT RNA HELICASE HRPB"/>
    <property type="match status" value="1"/>
</dbReference>
<keyword evidence="3" id="KW-0347">Helicase</keyword>
<keyword evidence="4" id="KW-0067">ATP-binding</keyword>
<dbReference type="Gene3D" id="3.40.50.300">
    <property type="entry name" value="P-loop containing nucleotide triphosphate hydrolases"/>
    <property type="match status" value="2"/>
</dbReference>
<dbReference type="SUPFAM" id="SSF52540">
    <property type="entry name" value="P-loop containing nucleoside triphosphate hydrolases"/>
    <property type="match status" value="1"/>
</dbReference>
<dbReference type="GO" id="GO:0016787">
    <property type="term" value="F:hydrolase activity"/>
    <property type="evidence" value="ECO:0007669"/>
    <property type="project" value="UniProtKB-KW"/>
</dbReference>
<proteinExistence type="predicted"/>
<dbReference type="CDD" id="cd18791">
    <property type="entry name" value="SF2_C_RHA"/>
    <property type="match status" value="1"/>
</dbReference>
<organism evidence="7">
    <name type="scientific">freshwater metagenome</name>
    <dbReference type="NCBI Taxonomy" id="449393"/>
    <lineage>
        <taxon>unclassified sequences</taxon>
        <taxon>metagenomes</taxon>
        <taxon>ecological metagenomes</taxon>
    </lineage>
</organism>
<feature type="domain" description="Helicase ATP-binding" evidence="5">
    <location>
        <begin position="20"/>
        <end position="169"/>
    </location>
</feature>